<dbReference type="AlphaFoldDB" id="A0A150GWB8"/>
<dbReference type="OrthoDB" id="533922at2759"/>
<proteinExistence type="predicted"/>
<comment type="caution">
    <text evidence="1">The sequence shown here is derived from an EMBL/GenBank/DDBJ whole genome shotgun (WGS) entry which is preliminary data.</text>
</comment>
<dbReference type="EMBL" id="LSYV01000006">
    <property type="protein sequence ID" value="KXZ54085.1"/>
    <property type="molecule type" value="Genomic_DNA"/>
</dbReference>
<name>A0A150GWB8_GONPE</name>
<reference evidence="2" key="1">
    <citation type="journal article" date="2016" name="Nat. Commun.">
        <title>The Gonium pectorale genome demonstrates co-option of cell cycle regulation during the evolution of multicellularity.</title>
        <authorList>
            <person name="Hanschen E.R."/>
            <person name="Marriage T.N."/>
            <person name="Ferris P.J."/>
            <person name="Hamaji T."/>
            <person name="Toyoda A."/>
            <person name="Fujiyama A."/>
            <person name="Neme R."/>
            <person name="Noguchi H."/>
            <person name="Minakuchi Y."/>
            <person name="Suzuki M."/>
            <person name="Kawai-Toyooka H."/>
            <person name="Smith D.R."/>
            <person name="Sparks H."/>
            <person name="Anderson J."/>
            <person name="Bakaric R."/>
            <person name="Luria V."/>
            <person name="Karger A."/>
            <person name="Kirschner M.W."/>
            <person name="Durand P.M."/>
            <person name="Michod R.E."/>
            <person name="Nozaki H."/>
            <person name="Olson B.J."/>
        </authorList>
    </citation>
    <scope>NUCLEOTIDE SEQUENCE [LARGE SCALE GENOMIC DNA]</scope>
    <source>
        <strain evidence="2">NIES-2863</strain>
    </source>
</reference>
<organism evidence="1 2">
    <name type="scientific">Gonium pectorale</name>
    <name type="common">Green alga</name>
    <dbReference type="NCBI Taxonomy" id="33097"/>
    <lineage>
        <taxon>Eukaryota</taxon>
        <taxon>Viridiplantae</taxon>
        <taxon>Chlorophyta</taxon>
        <taxon>core chlorophytes</taxon>
        <taxon>Chlorophyceae</taxon>
        <taxon>CS clade</taxon>
        <taxon>Chlamydomonadales</taxon>
        <taxon>Volvocaceae</taxon>
        <taxon>Gonium</taxon>
    </lineage>
</organism>
<keyword evidence="2" id="KW-1185">Reference proteome</keyword>
<sequence>MHLRCLQDWQQLSRAGQSLLDSLHCRSYPALLYRCWKLYVLGSSVWGAARVGVAGFRAGYGMGKTLVEEQTSILVRLLGTLGEVLGTPYAELLWCQAVACVAFALISEMVYTSLLGALLGGVIGFLKGYMAALHASVSVAAQGASRSLSAGRQLAKAAGLALRFPWAALRAATGVALRTLPLRVL</sequence>
<protein>
    <submittedName>
        <fullName evidence="1">Uncharacterized protein</fullName>
    </submittedName>
</protein>
<evidence type="ECO:0000313" key="1">
    <source>
        <dbReference type="EMBL" id="KXZ54085.1"/>
    </source>
</evidence>
<accession>A0A150GWB8</accession>
<evidence type="ECO:0000313" key="2">
    <source>
        <dbReference type="Proteomes" id="UP000075714"/>
    </source>
</evidence>
<gene>
    <name evidence="1" type="ORF">GPECTOR_5g190</name>
</gene>
<dbReference type="Proteomes" id="UP000075714">
    <property type="component" value="Unassembled WGS sequence"/>
</dbReference>